<dbReference type="EMBL" id="MFNF01000001">
    <property type="protein sequence ID" value="OGH04945.1"/>
    <property type="molecule type" value="Genomic_DNA"/>
</dbReference>
<evidence type="ECO:0000256" key="3">
    <source>
        <dbReference type="ARBA" id="ARBA00023274"/>
    </source>
</evidence>
<sequence length="59" mass="6593">MPVPKRRTSRSVTRSRRNHKKMPVINFTPCPACGELTPSHKVCPKCGQYAGKQVVEVEA</sequence>
<dbReference type="NCBIfam" id="TIGR01031">
    <property type="entry name" value="rpmF_bact"/>
    <property type="match status" value="1"/>
</dbReference>
<dbReference type="Pfam" id="PF01783">
    <property type="entry name" value="Ribosomal_L32p"/>
    <property type="match status" value="1"/>
</dbReference>
<dbReference type="Proteomes" id="UP000177583">
    <property type="component" value="Unassembled WGS sequence"/>
</dbReference>
<comment type="caution">
    <text evidence="7">The sequence shown here is derived from an EMBL/GenBank/DDBJ whole genome shotgun (WGS) entry which is preliminary data.</text>
</comment>
<dbReference type="AlphaFoldDB" id="A0A1F6H3J7"/>
<evidence type="ECO:0000313" key="7">
    <source>
        <dbReference type="EMBL" id="OGH04945.1"/>
    </source>
</evidence>
<name>A0A1F6H3J7_9PROT</name>
<dbReference type="GO" id="GO:0003735">
    <property type="term" value="F:structural constituent of ribosome"/>
    <property type="evidence" value="ECO:0007669"/>
    <property type="project" value="InterPro"/>
</dbReference>
<keyword evidence="2 5" id="KW-0689">Ribosomal protein</keyword>
<dbReference type="GO" id="GO:0006412">
    <property type="term" value="P:translation"/>
    <property type="evidence" value="ECO:0007669"/>
    <property type="project" value="UniProtKB-UniRule"/>
</dbReference>
<accession>A0A1F6H3J7</accession>
<protein>
    <recommendedName>
        <fullName evidence="4 5">Large ribosomal subunit protein bL32</fullName>
    </recommendedName>
</protein>
<dbReference type="InterPro" id="IPR044957">
    <property type="entry name" value="Ribosomal_bL32_bact"/>
</dbReference>
<dbReference type="InterPro" id="IPR002677">
    <property type="entry name" value="Ribosomal_bL32"/>
</dbReference>
<comment type="similarity">
    <text evidence="1 5">Belongs to the bacterial ribosomal protein bL32 family.</text>
</comment>
<dbReference type="PANTHER" id="PTHR35534">
    <property type="entry name" value="50S RIBOSOMAL PROTEIN L32"/>
    <property type="match status" value="1"/>
</dbReference>
<keyword evidence="3 5" id="KW-0687">Ribonucleoprotein</keyword>
<evidence type="ECO:0000256" key="5">
    <source>
        <dbReference type="HAMAP-Rule" id="MF_00340"/>
    </source>
</evidence>
<dbReference type="HAMAP" id="MF_00340">
    <property type="entry name" value="Ribosomal_bL32"/>
    <property type="match status" value="1"/>
</dbReference>
<reference evidence="7 8" key="1">
    <citation type="journal article" date="2016" name="Nat. Commun.">
        <title>Thousands of microbial genomes shed light on interconnected biogeochemical processes in an aquifer system.</title>
        <authorList>
            <person name="Anantharaman K."/>
            <person name="Brown C.T."/>
            <person name="Hug L.A."/>
            <person name="Sharon I."/>
            <person name="Castelle C.J."/>
            <person name="Probst A.J."/>
            <person name="Thomas B.C."/>
            <person name="Singh A."/>
            <person name="Wilkins M.J."/>
            <person name="Karaoz U."/>
            <person name="Brodie E.L."/>
            <person name="Williams K.H."/>
            <person name="Hubbard S.S."/>
            <person name="Banfield J.F."/>
        </authorList>
    </citation>
    <scope>NUCLEOTIDE SEQUENCE [LARGE SCALE GENOMIC DNA]</scope>
</reference>
<evidence type="ECO:0000256" key="4">
    <source>
        <dbReference type="ARBA" id="ARBA00035178"/>
    </source>
</evidence>
<proteinExistence type="inferred from homology"/>
<dbReference type="GO" id="GO:0015934">
    <property type="term" value="C:large ribosomal subunit"/>
    <property type="evidence" value="ECO:0007669"/>
    <property type="project" value="InterPro"/>
</dbReference>
<evidence type="ECO:0000256" key="6">
    <source>
        <dbReference type="SAM" id="MobiDB-lite"/>
    </source>
</evidence>
<dbReference type="SUPFAM" id="SSF57829">
    <property type="entry name" value="Zn-binding ribosomal proteins"/>
    <property type="match status" value="1"/>
</dbReference>
<dbReference type="InterPro" id="IPR011332">
    <property type="entry name" value="Ribosomal_zn-bd"/>
</dbReference>
<gene>
    <name evidence="5" type="primary">rpmF</name>
    <name evidence="7" type="ORF">A2557_08195</name>
</gene>
<evidence type="ECO:0000256" key="1">
    <source>
        <dbReference type="ARBA" id="ARBA00008560"/>
    </source>
</evidence>
<evidence type="ECO:0000313" key="8">
    <source>
        <dbReference type="Proteomes" id="UP000177583"/>
    </source>
</evidence>
<organism evidence="7 8">
    <name type="scientific">Candidatus Lambdaproteobacteria bacterium RIFOXYD2_FULL_56_26</name>
    <dbReference type="NCBI Taxonomy" id="1817773"/>
    <lineage>
        <taxon>Bacteria</taxon>
        <taxon>Pseudomonadati</taxon>
        <taxon>Pseudomonadota</taxon>
        <taxon>Candidatus Lambdaproteobacteria</taxon>
    </lineage>
</organism>
<feature type="region of interest" description="Disordered" evidence="6">
    <location>
        <begin position="1"/>
        <end position="20"/>
    </location>
</feature>
<dbReference type="PANTHER" id="PTHR35534:SF1">
    <property type="entry name" value="LARGE RIBOSOMAL SUBUNIT PROTEIN BL32"/>
    <property type="match status" value="1"/>
</dbReference>
<evidence type="ECO:0000256" key="2">
    <source>
        <dbReference type="ARBA" id="ARBA00022980"/>
    </source>
</evidence>